<reference evidence="4 5" key="1">
    <citation type="submission" date="2024-09" db="EMBL/GenBank/DDBJ databases">
        <title>Genome sequencing and assembly of Phytophthora oleae, isolate VK10A, causative agent of rot of olive drupes.</title>
        <authorList>
            <person name="Conti Taguali S."/>
            <person name="Riolo M."/>
            <person name="La Spada F."/>
            <person name="Cacciola S.O."/>
            <person name="Dionisio G."/>
        </authorList>
    </citation>
    <scope>NUCLEOTIDE SEQUENCE [LARGE SCALE GENOMIC DNA]</scope>
    <source>
        <strain evidence="4 5">VK10A</strain>
    </source>
</reference>
<name>A0ABD3FNN0_9STRA</name>
<protein>
    <recommendedName>
        <fullName evidence="3">AB hydrolase-1 domain-containing protein</fullName>
    </recommendedName>
</protein>
<evidence type="ECO:0000256" key="2">
    <source>
        <dbReference type="SAM" id="SignalP"/>
    </source>
</evidence>
<dbReference type="SUPFAM" id="SSF53474">
    <property type="entry name" value="alpha/beta-Hydrolases"/>
    <property type="match status" value="1"/>
</dbReference>
<dbReference type="Proteomes" id="UP001632037">
    <property type="component" value="Unassembled WGS sequence"/>
</dbReference>
<sequence>MRFYQVILLAAIAISPITAKSSKTSIQWKSCPQYTVTSQTPASSGSASSSEDAECAIYNAPLCYPGLCETPKGVDSTIEVFVKRFPATVGNPKTARNVWLLQGGPGISTVPLESTTVDLQTKLGGAVNMYLMDHRGTGRSTRLSCSTETKLKASIWGSDVEAVNVGKCAQELASKYGDMTSFSTTSAAKDVASFMGEHTNGEDTIVFGWSYGTMLGERLIHLDPPEVTGYVLDGIAASSGARTAEFPYFSNWDTDFGEVGDRFLAMCQQDEEIATRFEKKDLAGTIKYLIAQFDKDPESTCAGIINGFSNDTSNGTDAEPPSFALRRALGTMLSDSELRKLLPPVVYRLNRCADKDLDILNRVIQVLKDSITAKVEDETYQSLLLFNVIIYSEMWQMPSPSVAAIKKSFTDVLISDTGIYTSTESYCAFSKEKSKTCNTFQTGKYDANPIIYDRDEYWNKSAVIPTQASVLLLSSKLDGQTAHKYAEFLLDALKGDNKELITFEHATHGTVQSTQLIPGDLQSPICGMELLVSYIKNNGNLEKMDKSCVKKMPAFNMTITTGYLNGYLVTDDAYDGVYNESLYYEVVDKSGEQSGDGEQSGEQSA</sequence>
<dbReference type="EMBL" id="JBIMZQ010000011">
    <property type="protein sequence ID" value="KAL3668520.1"/>
    <property type="molecule type" value="Genomic_DNA"/>
</dbReference>
<dbReference type="InterPro" id="IPR000073">
    <property type="entry name" value="AB_hydrolase_1"/>
</dbReference>
<feature type="domain" description="AB hydrolase-1" evidence="3">
    <location>
        <begin position="100"/>
        <end position="246"/>
    </location>
</feature>
<dbReference type="InterPro" id="IPR029058">
    <property type="entry name" value="AB_hydrolase_fold"/>
</dbReference>
<evidence type="ECO:0000313" key="5">
    <source>
        <dbReference type="Proteomes" id="UP001632037"/>
    </source>
</evidence>
<dbReference type="PANTHER" id="PTHR43039">
    <property type="entry name" value="ESTERASE-RELATED"/>
    <property type="match status" value="1"/>
</dbReference>
<gene>
    <name evidence="4" type="ORF">V7S43_006604</name>
</gene>
<keyword evidence="2" id="KW-0732">Signal</keyword>
<comment type="caution">
    <text evidence="4">The sequence shown here is derived from an EMBL/GenBank/DDBJ whole genome shotgun (WGS) entry which is preliminary data.</text>
</comment>
<accession>A0ABD3FNN0</accession>
<evidence type="ECO:0000256" key="1">
    <source>
        <dbReference type="ARBA" id="ARBA00008645"/>
    </source>
</evidence>
<keyword evidence="5" id="KW-1185">Reference proteome</keyword>
<evidence type="ECO:0000259" key="3">
    <source>
        <dbReference type="Pfam" id="PF00561"/>
    </source>
</evidence>
<feature type="signal peptide" evidence="2">
    <location>
        <begin position="1"/>
        <end position="19"/>
    </location>
</feature>
<feature type="chain" id="PRO_5044866850" description="AB hydrolase-1 domain-containing protein" evidence="2">
    <location>
        <begin position="20"/>
        <end position="605"/>
    </location>
</feature>
<proteinExistence type="inferred from homology"/>
<dbReference type="AlphaFoldDB" id="A0ABD3FNN0"/>
<dbReference type="Gene3D" id="3.40.50.1820">
    <property type="entry name" value="alpha/beta hydrolase"/>
    <property type="match status" value="1"/>
</dbReference>
<dbReference type="Pfam" id="PF00561">
    <property type="entry name" value="Abhydrolase_1"/>
    <property type="match status" value="1"/>
</dbReference>
<comment type="similarity">
    <text evidence="1">Belongs to the AB hydrolase superfamily.</text>
</comment>
<organism evidence="4 5">
    <name type="scientific">Phytophthora oleae</name>
    <dbReference type="NCBI Taxonomy" id="2107226"/>
    <lineage>
        <taxon>Eukaryota</taxon>
        <taxon>Sar</taxon>
        <taxon>Stramenopiles</taxon>
        <taxon>Oomycota</taxon>
        <taxon>Peronosporomycetes</taxon>
        <taxon>Peronosporales</taxon>
        <taxon>Peronosporaceae</taxon>
        <taxon>Phytophthora</taxon>
    </lineage>
</organism>
<evidence type="ECO:0000313" key="4">
    <source>
        <dbReference type="EMBL" id="KAL3668520.1"/>
    </source>
</evidence>